<dbReference type="SUPFAM" id="SSF50129">
    <property type="entry name" value="GroES-like"/>
    <property type="match status" value="1"/>
</dbReference>
<keyword evidence="1" id="KW-0560">Oxidoreductase</keyword>
<proteinExistence type="predicted"/>
<dbReference type="InterPro" id="IPR013154">
    <property type="entry name" value="ADH-like_N"/>
</dbReference>
<dbReference type="Proteomes" id="UP000001946">
    <property type="component" value="Chromosome"/>
</dbReference>
<dbReference type="Pfam" id="PF00107">
    <property type="entry name" value="ADH_zinc_N"/>
    <property type="match status" value="1"/>
</dbReference>
<feature type="domain" description="Alcohol dehydrogenase-like N-terminal" evidence="3">
    <location>
        <begin position="30"/>
        <end position="138"/>
    </location>
</feature>
<dbReference type="PANTHER" id="PTHR43401">
    <property type="entry name" value="L-THREONINE 3-DEHYDROGENASE"/>
    <property type="match status" value="1"/>
</dbReference>
<dbReference type="Gene3D" id="3.90.180.10">
    <property type="entry name" value="Medium-chain alcohol dehydrogenases, catalytic domain"/>
    <property type="match status" value="2"/>
</dbReference>
<reference evidence="4 5" key="1">
    <citation type="journal article" date="2006" name="J. Bacteriol.">
        <title>Complete genome sequence of the dehalorespiring bacterium Desulfitobacterium hafniense Y51 and comparison with Dehalococcoides ethenogenes 195.</title>
        <authorList>
            <person name="Nonaka H."/>
            <person name="Keresztes G."/>
            <person name="Shinoda Y."/>
            <person name="Ikenaga Y."/>
            <person name="Abe M."/>
            <person name="Naito K."/>
            <person name="Inatomi K."/>
            <person name="Furukawa K."/>
            <person name="Inui M."/>
            <person name="Yukawa H."/>
        </authorList>
    </citation>
    <scope>NUCLEOTIDE SEQUENCE [LARGE SCALE GENOMIC DNA]</scope>
    <source>
        <strain evidence="4 5">Y51</strain>
    </source>
</reference>
<dbReference type="STRING" id="138119.DSY3010"/>
<dbReference type="InterPro" id="IPR013149">
    <property type="entry name" value="ADH-like_C"/>
</dbReference>
<dbReference type="Gene3D" id="3.40.50.720">
    <property type="entry name" value="NAD(P)-binding Rossmann-like Domain"/>
    <property type="match status" value="2"/>
</dbReference>
<dbReference type="AlphaFoldDB" id="Q24T43"/>
<evidence type="ECO:0000313" key="5">
    <source>
        <dbReference type="Proteomes" id="UP000001946"/>
    </source>
</evidence>
<keyword evidence="5" id="KW-1185">Reference proteome</keyword>
<dbReference type="GO" id="GO:0016491">
    <property type="term" value="F:oxidoreductase activity"/>
    <property type="evidence" value="ECO:0007669"/>
    <property type="project" value="UniProtKB-KW"/>
</dbReference>
<dbReference type="HOGENOM" id="CLU_026673_11_0_9"/>
<dbReference type="KEGG" id="dsy:DSY3010"/>
<dbReference type="PANTHER" id="PTHR43401:SF2">
    <property type="entry name" value="L-THREONINE 3-DEHYDROGENASE"/>
    <property type="match status" value="1"/>
</dbReference>
<evidence type="ECO:0000313" key="4">
    <source>
        <dbReference type="EMBL" id="BAE84799.1"/>
    </source>
</evidence>
<dbReference type="eggNOG" id="COG1063">
    <property type="taxonomic scope" value="Bacteria"/>
</dbReference>
<dbReference type="InterPro" id="IPR011032">
    <property type="entry name" value="GroES-like_sf"/>
</dbReference>
<dbReference type="InterPro" id="IPR050129">
    <property type="entry name" value="Zn_alcohol_dh"/>
</dbReference>
<protein>
    <submittedName>
        <fullName evidence="4">Uncharacterized protein</fullName>
    </submittedName>
</protein>
<gene>
    <name evidence="4" type="ordered locus">DSY3010</name>
</gene>
<sequence length="319" mass="35860">MEWGMKVKAWVLHNIDDLRLSEVKLPVLSRGEVLVRVKCAGICSSDVQRVFVSGAYHYPIILGHEFSGIVEKAYSDAEASWIGKRVGVYPLLPKFANEGYRTDGYETSSDYGYLGSRQDGGFAEYVAVPVWNLIEIPEKIGFEEAAMLEPTSVAFHAVRQIDFTHVRNVAVIGNGTIGHLIAQWLSIYGVPKITLVGRQDVLPEEVDVCFEVVGSVEGLERCITATKPNGQIVVVGNPPADFHLEQKIYWQILRKQLVVRGTWNSRFPDDWRKVLDAVGGGRLFLSDFITHRFGFFDLAAAFEMVKRKEEQHLKILIHI</sequence>
<dbReference type="CDD" id="cd08236">
    <property type="entry name" value="sugar_DH"/>
    <property type="match status" value="1"/>
</dbReference>
<dbReference type="InterPro" id="IPR036291">
    <property type="entry name" value="NAD(P)-bd_dom_sf"/>
</dbReference>
<evidence type="ECO:0000256" key="1">
    <source>
        <dbReference type="ARBA" id="ARBA00023002"/>
    </source>
</evidence>
<dbReference type="SUPFAM" id="SSF51735">
    <property type="entry name" value="NAD(P)-binding Rossmann-fold domains"/>
    <property type="match status" value="1"/>
</dbReference>
<organism evidence="4 5">
    <name type="scientific">Desulfitobacterium hafniense (strain Y51)</name>
    <dbReference type="NCBI Taxonomy" id="138119"/>
    <lineage>
        <taxon>Bacteria</taxon>
        <taxon>Bacillati</taxon>
        <taxon>Bacillota</taxon>
        <taxon>Clostridia</taxon>
        <taxon>Eubacteriales</taxon>
        <taxon>Desulfitobacteriaceae</taxon>
        <taxon>Desulfitobacterium</taxon>
    </lineage>
</organism>
<accession>Q24T43</accession>
<dbReference type="Pfam" id="PF08240">
    <property type="entry name" value="ADH_N"/>
    <property type="match status" value="1"/>
</dbReference>
<feature type="domain" description="Alcohol dehydrogenase-like C-terminal" evidence="2">
    <location>
        <begin position="203"/>
        <end position="277"/>
    </location>
</feature>
<dbReference type="EMBL" id="AP008230">
    <property type="protein sequence ID" value="BAE84799.1"/>
    <property type="molecule type" value="Genomic_DNA"/>
</dbReference>
<name>Q24T43_DESHY</name>
<evidence type="ECO:0000259" key="2">
    <source>
        <dbReference type="Pfam" id="PF00107"/>
    </source>
</evidence>
<evidence type="ECO:0000259" key="3">
    <source>
        <dbReference type="Pfam" id="PF08240"/>
    </source>
</evidence>